<dbReference type="EMBL" id="JANPWB010000001">
    <property type="protein sequence ID" value="KAJ1214001.1"/>
    <property type="molecule type" value="Genomic_DNA"/>
</dbReference>
<feature type="region of interest" description="Disordered" evidence="1">
    <location>
        <begin position="1"/>
        <end position="20"/>
    </location>
</feature>
<evidence type="ECO:0000313" key="3">
    <source>
        <dbReference type="Proteomes" id="UP001066276"/>
    </source>
</evidence>
<keyword evidence="3" id="KW-1185">Reference proteome</keyword>
<dbReference type="AlphaFoldDB" id="A0AAV7WMP8"/>
<dbReference type="Proteomes" id="UP001066276">
    <property type="component" value="Chromosome 1_1"/>
</dbReference>
<name>A0AAV7WMP8_PLEWA</name>
<evidence type="ECO:0000256" key="1">
    <source>
        <dbReference type="SAM" id="MobiDB-lite"/>
    </source>
</evidence>
<protein>
    <submittedName>
        <fullName evidence="2">Uncharacterized protein</fullName>
    </submittedName>
</protein>
<reference evidence="2" key="1">
    <citation type="journal article" date="2022" name="bioRxiv">
        <title>Sequencing and chromosome-scale assembly of the giantPleurodeles waltlgenome.</title>
        <authorList>
            <person name="Brown T."/>
            <person name="Elewa A."/>
            <person name="Iarovenko S."/>
            <person name="Subramanian E."/>
            <person name="Araus A.J."/>
            <person name="Petzold A."/>
            <person name="Susuki M."/>
            <person name="Suzuki K.-i.T."/>
            <person name="Hayashi T."/>
            <person name="Toyoda A."/>
            <person name="Oliveira C."/>
            <person name="Osipova E."/>
            <person name="Leigh N.D."/>
            <person name="Simon A."/>
            <person name="Yun M.H."/>
        </authorList>
    </citation>
    <scope>NUCLEOTIDE SEQUENCE</scope>
    <source>
        <strain evidence="2">20211129_DDA</strain>
        <tissue evidence="2">Liver</tissue>
    </source>
</reference>
<organism evidence="2 3">
    <name type="scientific">Pleurodeles waltl</name>
    <name type="common">Iberian ribbed newt</name>
    <dbReference type="NCBI Taxonomy" id="8319"/>
    <lineage>
        <taxon>Eukaryota</taxon>
        <taxon>Metazoa</taxon>
        <taxon>Chordata</taxon>
        <taxon>Craniata</taxon>
        <taxon>Vertebrata</taxon>
        <taxon>Euteleostomi</taxon>
        <taxon>Amphibia</taxon>
        <taxon>Batrachia</taxon>
        <taxon>Caudata</taxon>
        <taxon>Salamandroidea</taxon>
        <taxon>Salamandridae</taxon>
        <taxon>Pleurodelinae</taxon>
        <taxon>Pleurodeles</taxon>
    </lineage>
</organism>
<sequence length="84" mass="9650">MARHLISSQPRSGASFSCHGSSKRFTHVIANEASWGNSSHLIRKPIADYHAHKQGHRPQRPRDAWAGTEHVPREKLRHIRVRRT</sequence>
<proteinExistence type="predicted"/>
<evidence type="ECO:0000313" key="2">
    <source>
        <dbReference type="EMBL" id="KAJ1214001.1"/>
    </source>
</evidence>
<accession>A0AAV7WMP8</accession>
<gene>
    <name evidence="2" type="ORF">NDU88_001629</name>
</gene>
<comment type="caution">
    <text evidence="2">The sequence shown here is derived from an EMBL/GenBank/DDBJ whole genome shotgun (WGS) entry which is preliminary data.</text>
</comment>